<dbReference type="InterPro" id="IPR011042">
    <property type="entry name" value="6-blade_b-propeller_TolB-like"/>
</dbReference>
<dbReference type="PANTHER" id="PTHR47572:SF4">
    <property type="entry name" value="LACTONASE DRP35"/>
    <property type="match status" value="1"/>
</dbReference>
<accession>A0A5N1JJU9</accession>
<dbReference type="Pfam" id="PF08450">
    <property type="entry name" value="SGL"/>
    <property type="match status" value="1"/>
</dbReference>
<feature type="domain" description="SMP-30/Gluconolactonase/LRE-like region" evidence="3">
    <location>
        <begin position="52"/>
        <end position="293"/>
    </location>
</feature>
<dbReference type="InterPro" id="IPR013658">
    <property type="entry name" value="SGL"/>
</dbReference>
<dbReference type="GO" id="GO:0016787">
    <property type="term" value="F:hydrolase activity"/>
    <property type="evidence" value="ECO:0007669"/>
    <property type="project" value="UniProtKB-KW"/>
</dbReference>
<dbReference type="PANTHER" id="PTHR47572">
    <property type="entry name" value="LIPOPROTEIN-RELATED"/>
    <property type="match status" value="1"/>
</dbReference>
<dbReference type="Gene3D" id="2.120.10.30">
    <property type="entry name" value="TolB, C-terminal domain"/>
    <property type="match status" value="1"/>
</dbReference>
<dbReference type="SUPFAM" id="SSF63829">
    <property type="entry name" value="Calcium-dependent phosphotriesterase"/>
    <property type="match status" value="1"/>
</dbReference>
<evidence type="ECO:0000259" key="3">
    <source>
        <dbReference type="Pfam" id="PF08450"/>
    </source>
</evidence>
<protein>
    <submittedName>
        <fullName evidence="4">SMP-30/gluconolactonase/LRE family protein</fullName>
    </submittedName>
</protein>
<evidence type="ECO:0000256" key="2">
    <source>
        <dbReference type="SAM" id="SignalP"/>
    </source>
</evidence>
<keyword evidence="2" id="KW-0732">Signal</keyword>
<sequence length="307" mass="33691">MNFTGKAGLLSAGLLLFAFPGLSSGGPFGGADSVKVTAPGAVPKQISSQFKFTEGPAVNKKGDIYFTDQPNDKIWKYDTGGNLTLYRDKTGRSNGLYFDRKGNLIACADEKDELWSISPKGKVTVLLADFEGKRLNGPNDLWIDAKGGIYFTDPYYQRDYWERKKPDLEGQKVYYLPKGKKQPVVVDGDLMQPNGIVGTPDGKSLYVADIRASKTYKYQINDDGTLTNRQLFVSQGSDGMTIDNQGNVYLSGRGVTVYNPAGEKLQVIPVPSRWVGNLCFGGKDRRTLFITASESVYTLAMQVKGVE</sequence>
<feature type="chain" id="PRO_5024981930" evidence="2">
    <location>
        <begin position="26"/>
        <end position="307"/>
    </location>
</feature>
<name>A0A5N1JJU9_9BACT</name>
<dbReference type="AlphaFoldDB" id="A0A5N1JJU9"/>
<dbReference type="InterPro" id="IPR051262">
    <property type="entry name" value="SMP-30/CGR1_Lactonase"/>
</dbReference>
<evidence type="ECO:0000313" key="5">
    <source>
        <dbReference type="Proteomes" id="UP000326344"/>
    </source>
</evidence>
<evidence type="ECO:0000313" key="4">
    <source>
        <dbReference type="EMBL" id="KAA9354961.1"/>
    </source>
</evidence>
<dbReference type="RefSeq" id="WP_150876258.1">
    <property type="nucleotide sequence ID" value="NZ_VTWS01000002.1"/>
</dbReference>
<keyword evidence="1" id="KW-0378">Hydrolase</keyword>
<reference evidence="4 5" key="1">
    <citation type="submission" date="2019-09" db="EMBL/GenBank/DDBJ databases">
        <title>Genome Sequence of Larkinella sp MA1.</title>
        <authorList>
            <person name="Srinivasan S."/>
        </authorList>
    </citation>
    <scope>NUCLEOTIDE SEQUENCE [LARGE SCALE GENOMIC DNA]</scope>
    <source>
        <strain evidence="4 5">MA1</strain>
    </source>
</reference>
<dbReference type="EMBL" id="VTWS01000002">
    <property type="protein sequence ID" value="KAA9354961.1"/>
    <property type="molecule type" value="Genomic_DNA"/>
</dbReference>
<organism evidence="4 5">
    <name type="scientific">Larkinella humicola</name>
    <dbReference type="NCBI Taxonomy" id="2607654"/>
    <lineage>
        <taxon>Bacteria</taxon>
        <taxon>Pseudomonadati</taxon>
        <taxon>Bacteroidota</taxon>
        <taxon>Cytophagia</taxon>
        <taxon>Cytophagales</taxon>
        <taxon>Spirosomataceae</taxon>
        <taxon>Larkinella</taxon>
    </lineage>
</organism>
<comment type="caution">
    <text evidence="4">The sequence shown here is derived from an EMBL/GenBank/DDBJ whole genome shotgun (WGS) entry which is preliminary data.</text>
</comment>
<keyword evidence="5" id="KW-1185">Reference proteome</keyword>
<evidence type="ECO:0000256" key="1">
    <source>
        <dbReference type="ARBA" id="ARBA00022801"/>
    </source>
</evidence>
<dbReference type="Proteomes" id="UP000326344">
    <property type="component" value="Unassembled WGS sequence"/>
</dbReference>
<proteinExistence type="predicted"/>
<gene>
    <name evidence="4" type="ORF">F0P93_10260</name>
</gene>
<feature type="signal peptide" evidence="2">
    <location>
        <begin position="1"/>
        <end position="25"/>
    </location>
</feature>